<feature type="compositionally biased region" description="Basic and acidic residues" evidence="1">
    <location>
        <begin position="56"/>
        <end position="68"/>
    </location>
</feature>
<name>V6KVB2_STRRC</name>
<keyword evidence="3" id="KW-1185">Reference proteome</keyword>
<dbReference type="InterPro" id="IPR036291">
    <property type="entry name" value="NAD(P)-bd_dom_sf"/>
</dbReference>
<dbReference type="Gene3D" id="3.90.25.10">
    <property type="entry name" value="UDP-galactose 4-epimerase, domain 1"/>
    <property type="match status" value="1"/>
</dbReference>
<feature type="region of interest" description="Disordered" evidence="1">
    <location>
        <begin position="36"/>
        <end position="68"/>
    </location>
</feature>
<dbReference type="SUPFAM" id="SSF51735">
    <property type="entry name" value="NAD(P)-binding Rossmann-fold domains"/>
    <property type="match status" value="1"/>
</dbReference>
<dbReference type="EMBL" id="AWQX01000055">
    <property type="protein sequence ID" value="EST35356.1"/>
    <property type="molecule type" value="Genomic_DNA"/>
</dbReference>
<evidence type="ECO:0000313" key="3">
    <source>
        <dbReference type="Proteomes" id="UP000017984"/>
    </source>
</evidence>
<gene>
    <name evidence="2" type="ORF">M878_06580</name>
</gene>
<dbReference type="PATRIC" id="fig|1352936.5.peg.1409"/>
<comment type="caution">
    <text evidence="2">The sequence shown here is derived from an EMBL/GenBank/DDBJ whole genome shotgun (WGS) entry which is preliminary data.</text>
</comment>
<dbReference type="STRING" id="1352936.M878_06580"/>
<accession>V6KVB2</accession>
<feature type="compositionally biased region" description="Basic and acidic residues" evidence="1">
    <location>
        <begin position="36"/>
        <end position="46"/>
    </location>
</feature>
<evidence type="ECO:0000313" key="2">
    <source>
        <dbReference type="EMBL" id="EST35356.1"/>
    </source>
</evidence>
<protein>
    <submittedName>
        <fullName evidence="2">Uncharacterized protein</fullName>
    </submittedName>
</protein>
<organism evidence="2 3">
    <name type="scientific">Streptomyces roseochromogenus subsp. oscitans DS 12.976</name>
    <dbReference type="NCBI Taxonomy" id="1352936"/>
    <lineage>
        <taxon>Bacteria</taxon>
        <taxon>Bacillati</taxon>
        <taxon>Actinomycetota</taxon>
        <taxon>Actinomycetes</taxon>
        <taxon>Kitasatosporales</taxon>
        <taxon>Streptomycetaceae</taxon>
        <taxon>Streptomyces</taxon>
    </lineage>
</organism>
<reference evidence="2 3" key="1">
    <citation type="journal article" date="2014" name="Genome Announc.">
        <title>Draft Genome Sequence of Streptomyces roseochromogenes subsp. oscitans DS 12.976, Producer of the Aminocoumarin Antibiotic Clorobiocin.</title>
        <authorList>
            <person name="Ruckert C."/>
            <person name="Kalinowski J."/>
            <person name="Heide L."/>
            <person name="Apel A.K."/>
        </authorList>
    </citation>
    <scope>NUCLEOTIDE SEQUENCE [LARGE SCALE GENOMIC DNA]</scope>
    <source>
        <strain evidence="2 3">DS 12.976</strain>
    </source>
</reference>
<evidence type="ECO:0000256" key="1">
    <source>
        <dbReference type="SAM" id="MobiDB-lite"/>
    </source>
</evidence>
<proteinExistence type="predicted"/>
<sequence>MPDRPLDLTLNIGRGEGVSVRELITVIGEVTGDHREPLVEGRRPGDAPRSVASAERAGKELGRRAGRGVREMVESAWRGWQRHHGR</sequence>
<dbReference type="HOGENOM" id="CLU_2496657_0_0_11"/>
<dbReference type="AlphaFoldDB" id="V6KVB2"/>
<dbReference type="Proteomes" id="UP000017984">
    <property type="component" value="Chromosome"/>
</dbReference>